<feature type="compositionally biased region" description="Polar residues" evidence="1">
    <location>
        <begin position="202"/>
        <end position="211"/>
    </location>
</feature>
<dbReference type="Pfam" id="PF00651">
    <property type="entry name" value="BTB"/>
    <property type="match status" value="1"/>
</dbReference>
<dbReference type="Pfam" id="PF07707">
    <property type="entry name" value="BACK"/>
    <property type="match status" value="1"/>
</dbReference>
<organism evidence="3 4">
    <name type="scientific">Paralvinella palmiformis</name>
    <dbReference type="NCBI Taxonomy" id="53620"/>
    <lineage>
        <taxon>Eukaryota</taxon>
        <taxon>Metazoa</taxon>
        <taxon>Spiralia</taxon>
        <taxon>Lophotrochozoa</taxon>
        <taxon>Annelida</taxon>
        <taxon>Polychaeta</taxon>
        <taxon>Sedentaria</taxon>
        <taxon>Canalipalpata</taxon>
        <taxon>Terebellida</taxon>
        <taxon>Terebelliformia</taxon>
        <taxon>Alvinellidae</taxon>
        <taxon>Paralvinella</taxon>
    </lineage>
</organism>
<dbReference type="Proteomes" id="UP001208570">
    <property type="component" value="Unassembled WGS sequence"/>
</dbReference>
<dbReference type="AlphaFoldDB" id="A0AAD9J479"/>
<evidence type="ECO:0000259" key="2">
    <source>
        <dbReference type="PROSITE" id="PS50097"/>
    </source>
</evidence>
<comment type="caution">
    <text evidence="3">The sequence shown here is derived from an EMBL/GenBank/DDBJ whole genome shotgun (WGS) entry which is preliminary data.</text>
</comment>
<dbReference type="InterPro" id="IPR000210">
    <property type="entry name" value="BTB/POZ_dom"/>
</dbReference>
<protein>
    <recommendedName>
        <fullName evidence="2">BTB domain-containing protein</fullName>
    </recommendedName>
</protein>
<feature type="region of interest" description="Disordered" evidence="1">
    <location>
        <begin position="175"/>
        <end position="212"/>
    </location>
</feature>
<dbReference type="InterPro" id="IPR011705">
    <property type="entry name" value="BACK"/>
</dbReference>
<dbReference type="Gene3D" id="3.30.710.10">
    <property type="entry name" value="Potassium Channel Kv1.1, Chain A"/>
    <property type="match status" value="1"/>
</dbReference>
<reference evidence="3" key="1">
    <citation type="journal article" date="2023" name="Mol. Biol. Evol.">
        <title>Third-Generation Sequencing Reveals the Adaptive Role of the Epigenome in Three Deep-Sea Polychaetes.</title>
        <authorList>
            <person name="Perez M."/>
            <person name="Aroh O."/>
            <person name="Sun Y."/>
            <person name="Lan Y."/>
            <person name="Juniper S.K."/>
            <person name="Young C.R."/>
            <person name="Angers B."/>
            <person name="Qian P.Y."/>
        </authorList>
    </citation>
    <scope>NUCLEOTIDE SEQUENCE</scope>
    <source>
        <strain evidence="3">P08H-3</strain>
    </source>
</reference>
<dbReference type="InterPro" id="IPR051481">
    <property type="entry name" value="BTB-POZ/Galectin-3-binding"/>
</dbReference>
<keyword evidence="4" id="KW-1185">Reference proteome</keyword>
<accession>A0AAD9J479</accession>
<feature type="domain" description="BTB" evidence="2">
    <location>
        <begin position="49"/>
        <end position="118"/>
    </location>
</feature>
<dbReference type="PANTHER" id="PTHR24410">
    <property type="entry name" value="HL07962P-RELATED"/>
    <property type="match status" value="1"/>
</dbReference>
<evidence type="ECO:0000313" key="4">
    <source>
        <dbReference type="Proteomes" id="UP001208570"/>
    </source>
</evidence>
<evidence type="ECO:0000313" key="3">
    <source>
        <dbReference type="EMBL" id="KAK2146371.1"/>
    </source>
</evidence>
<name>A0AAD9J479_9ANNE</name>
<proteinExistence type="predicted"/>
<dbReference type="PROSITE" id="PS50097">
    <property type="entry name" value="BTB"/>
    <property type="match status" value="1"/>
</dbReference>
<feature type="compositionally biased region" description="Low complexity" evidence="1">
    <location>
        <begin position="175"/>
        <end position="193"/>
    </location>
</feature>
<evidence type="ECO:0000256" key="1">
    <source>
        <dbReference type="SAM" id="MobiDB-lite"/>
    </source>
</evidence>
<dbReference type="PANTHER" id="PTHR24410:SF47">
    <property type="entry name" value="BTB DOMAIN-CONTAINING PROTEIN"/>
    <property type="match status" value="1"/>
</dbReference>
<dbReference type="EMBL" id="JAODUP010000613">
    <property type="protein sequence ID" value="KAK2146371.1"/>
    <property type="molecule type" value="Genomic_DNA"/>
</dbReference>
<gene>
    <name evidence="3" type="ORF">LSH36_613g01018</name>
</gene>
<dbReference type="SUPFAM" id="SSF54695">
    <property type="entry name" value="POZ domain"/>
    <property type="match status" value="1"/>
</dbReference>
<sequence length="388" mass="43950">MKRSKLGSRANTYPRVVLQPFMADPTDQHRCHYTTEPATASLFNKPQYSDLKLKVGQECFYAHRVVLCAASEVFSVMLNNGWAESKNNELVLHEEGACAKVFDRFLYFCYSGSITISESYVIPLFTLADKYDVKPLYEECIKIIEQGLKVYVVHSSPSEDSAPSVSIQDDSIGFSQNSASGSSSSDDSTSSDPFDSDDSSSHETPSTSFASHQVPLSPIKTAHTLRLIGSETFPISVVIKMIQMWHNTRLSTAALYNLEARLGNQILQDNFINWSSLSQDLITQMLADSHFCYGEYILFRAAKAWLEQEPLRQVNEVISAVLCHIRYPLLEAHELYEVEKSSLVQTCEQVKNLIQEAMRYQLFQNFCSLEDKAKWNGTQFQLRKPRPR</sequence>
<dbReference type="Gene3D" id="1.25.40.420">
    <property type="match status" value="1"/>
</dbReference>
<dbReference type="SMART" id="SM00225">
    <property type="entry name" value="BTB"/>
    <property type="match status" value="1"/>
</dbReference>
<dbReference type="InterPro" id="IPR011333">
    <property type="entry name" value="SKP1/BTB/POZ_sf"/>
</dbReference>